<gene>
    <name evidence="2" type="ORF">SAMN05443292_0233</name>
</gene>
<sequence length="291" mass="32595">MFLKIKILIKPTNPHMKISLSIILFAFTLSLSSCFKKSEKVMLEEIGEKAPVPVKTEVVEYQLNGKTYKSFAAFQNTDEKKPVVIVIPEWWGLNDYAKSRAKKLADLGYFALAVDFYGDGQFVETPDEATTLSAPFYTNSKLAKETFDAAKNSLSKFPSADTTQTAVIGYCFGGAQALNMARQEADLKGVVSFHGNLMTCVKPSNNDVPYLVLNGEDDSYVPQKERDAFKKQMDSAQIDYQFVNYPGAVHSFTNPNSTAVGKKYNMKVAYNKEADEKSWTAMKDFFDKIFK</sequence>
<evidence type="ECO:0000313" key="2">
    <source>
        <dbReference type="EMBL" id="SFH81142.1"/>
    </source>
</evidence>
<dbReference type="Proteomes" id="UP000198931">
    <property type="component" value="Unassembled WGS sequence"/>
</dbReference>
<reference evidence="2 3" key="1">
    <citation type="submission" date="2016-10" db="EMBL/GenBank/DDBJ databases">
        <authorList>
            <person name="de Groot N.N."/>
        </authorList>
    </citation>
    <scope>NUCLEOTIDE SEQUENCE [LARGE SCALE GENOMIC DNA]</scope>
    <source>
        <strain evidence="2 3">DSM 26000</strain>
    </source>
</reference>
<dbReference type="InterPro" id="IPR002925">
    <property type="entry name" value="Dienelactn_hydro"/>
</dbReference>
<evidence type="ECO:0000313" key="3">
    <source>
        <dbReference type="Proteomes" id="UP000198931"/>
    </source>
</evidence>
<dbReference type="InterPro" id="IPR050261">
    <property type="entry name" value="FrsA_esterase"/>
</dbReference>
<evidence type="ECO:0000259" key="1">
    <source>
        <dbReference type="Pfam" id="PF01738"/>
    </source>
</evidence>
<name>A0A1I3D357_9FLAO</name>
<dbReference type="SUPFAM" id="SSF53474">
    <property type="entry name" value="alpha/beta-Hydrolases"/>
    <property type="match status" value="1"/>
</dbReference>
<keyword evidence="2" id="KW-0378">Hydrolase</keyword>
<dbReference type="PANTHER" id="PTHR22946:SF0">
    <property type="entry name" value="DIENELACTONE HYDROLASE DOMAIN-CONTAINING PROTEIN"/>
    <property type="match status" value="1"/>
</dbReference>
<organism evidence="2 3">
    <name type="scientific">Halpernia frigidisoli</name>
    <dbReference type="NCBI Taxonomy" id="1125876"/>
    <lineage>
        <taxon>Bacteria</taxon>
        <taxon>Pseudomonadati</taxon>
        <taxon>Bacteroidota</taxon>
        <taxon>Flavobacteriia</taxon>
        <taxon>Flavobacteriales</taxon>
        <taxon>Weeksellaceae</taxon>
        <taxon>Chryseobacterium group</taxon>
        <taxon>Halpernia</taxon>
    </lineage>
</organism>
<dbReference type="STRING" id="1125876.SAMN05443292_0233"/>
<dbReference type="PANTHER" id="PTHR22946">
    <property type="entry name" value="DIENELACTONE HYDROLASE DOMAIN-CONTAINING PROTEIN-RELATED"/>
    <property type="match status" value="1"/>
</dbReference>
<dbReference type="GO" id="GO:0016787">
    <property type="term" value="F:hydrolase activity"/>
    <property type="evidence" value="ECO:0007669"/>
    <property type="project" value="UniProtKB-KW"/>
</dbReference>
<dbReference type="InterPro" id="IPR029058">
    <property type="entry name" value="AB_hydrolase_fold"/>
</dbReference>
<keyword evidence="3" id="KW-1185">Reference proteome</keyword>
<dbReference type="Pfam" id="PF01738">
    <property type="entry name" value="DLH"/>
    <property type="match status" value="1"/>
</dbReference>
<protein>
    <submittedName>
        <fullName evidence="2">Dienelactone hydrolase</fullName>
    </submittedName>
</protein>
<proteinExistence type="predicted"/>
<dbReference type="AlphaFoldDB" id="A0A1I3D357"/>
<accession>A0A1I3D357</accession>
<dbReference type="Gene3D" id="3.40.50.1820">
    <property type="entry name" value="alpha/beta hydrolase"/>
    <property type="match status" value="1"/>
</dbReference>
<feature type="domain" description="Dienelactone hydrolase" evidence="1">
    <location>
        <begin position="75"/>
        <end position="289"/>
    </location>
</feature>
<dbReference type="PROSITE" id="PS51257">
    <property type="entry name" value="PROKAR_LIPOPROTEIN"/>
    <property type="match status" value="1"/>
</dbReference>
<dbReference type="EMBL" id="FOQT01000001">
    <property type="protein sequence ID" value="SFH81142.1"/>
    <property type="molecule type" value="Genomic_DNA"/>
</dbReference>